<gene>
    <name evidence="1" type="ORF">O4220_23025</name>
</gene>
<organism evidence="1 2">
    <name type="scientific">Rhodococcus ruber</name>
    <dbReference type="NCBI Taxonomy" id="1830"/>
    <lineage>
        <taxon>Bacteria</taxon>
        <taxon>Bacillati</taxon>
        <taxon>Actinomycetota</taxon>
        <taxon>Actinomycetes</taxon>
        <taxon>Mycobacteriales</taxon>
        <taxon>Nocardiaceae</taxon>
        <taxon>Rhodococcus</taxon>
    </lineage>
</organism>
<proteinExistence type="predicted"/>
<reference evidence="1" key="1">
    <citation type="submission" date="2022-12" db="EMBL/GenBank/DDBJ databases">
        <authorList>
            <person name="Krivoruchko A.V."/>
            <person name="Elkin A."/>
        </authorList>
    </citation>
    <scope>NUCLEOTIDE SEQUENCE</scope>
    <source>
        <strain evidence="1">IEGM 1391</strain>
    </source>
</reference>
<evidence type="ECO:0000313" key="2">
    <source>
        <dbReference type="Proteomes" id="UP001081071"/>
    </source>
</evidence>
<keyword evidence="2" id="KW-1185">Reference proteome</keyword>
<accession>A0ABT4MK69</accession>
<protein>
    <submittedName>
        <fullName evidence="1">Uncharacterized protein</fullName>
    </submittedName>
</protein>
<comment type="caution">
    <text evidence="1">The sequence shown here is derived from an EMBL/GenBank/DDBJ whole genome shotgun (WGS) entry which is preliminary data.</text>
</comment>
<name>A0ABT4MK69_9NOCA</name>
<sequence>MVATIEIEFAPHWVNASLVRTLARPFVTIDGVEHRQSWTEPSTYSLEPGSHELTAFIRYRGTNAALGTGRRTVTVQAGQQVSLRARNGWANHMPFELELRLAPGLDV</sequence>
<dbReference type="Proteomes" id="UP001081071">
    <property type="component" value="Unassembled WGS sequence"/>
</dbReference>
<dbReference type="RefSeq" id="WP_269607842.1">
    <property type="nucleotide sequence ID" value="NZ_JAPWIJ010000011.1"/>
</dbReference>
<evidence type="ECO:0000313" key="1">
    <source>
        <dbReference type="EMBL" id="MCZ4521400.1"/>
    </source>
</evidence>
<dbReference type="EMBL" id="JAPWIJ010000011">
    <property type="protein sequence ID" value="MCZ4521400.1"/>
    <property type="molecule type" value="Genomic_DNA"/>
</dbReference>